<accession>A0ABY7G675</accession>
<sequence>MLMSAPVLK</sequence>
<protein>
    <submittedName>
        <fullName evidence="1">Uncharacterized protein</fullName>
    </submittedName>
</protein>
<evidence type="ECO:0000313" key="1">
    <source>
        <dbReference type="EMBL" id="WAR28812.1"/>
    </source>
</evidence>
<proteinExistence type="predicted"/>
<organism evidence="1 2">
    <name type="scientific">Mya arenaria</name>
    <name type="common">Soft-shell clam</name>
    <dbReference type="NCBI Taxonomy" id="6604"/>
    <lineage>
        <taxon>Eukaryota</taxon>
        <taxon>Metazoa</taxon>
        <taxon>Spiralia</taxon>
        <taxon>Lophotrochozoa</taxon>
        <taxon>Mollusca</taxon>
        <taxon>Bivalvia</taxon>
        <taxon>Autobranchia</taxon>
        <taxon>Heteroconchia</taxon>
        <taxon>Euheterodonta</taxon>
        <taxon>Imparidentia</taxon>
        <taxon>Neoheterodontei</taxon>
        <taxon>Myida</taxon>
        <taxon>Myoidea</taxon>
        <taxon>Myidae</taxon>
        <taxon>Mya</taxon>
    </lineage>
</organism>
<keyword evidence="2" id="KW-1185">Reference proteome</keyword>
<name>A0ABY7G675_MYAAR</name>
<gene>
    <name evidence="1" type="ORF">MAR_014516</name>
</gene>
<dbReference type="Proteomes" id="UP001164746">
    <property type="component" value="Chromosome 15"/>
</dbReference>
<dbReference type="EMBL" id="CP111026">
    <property type="protein sequence ID" value="WAR28812.1"/>
    <property type="molecule type" value="Genomic_DNA"/>
</dbReference>
<evidence type="ECO:0000313" key="2">
    <source>
        <dbReference type="Proteomes" id="UP001164746"/>
    </source>
</evidence>
<reference evidence="1" key="1">
    <citation type="submission" date="2022-11" db="EMBL/GenBank/DDBJ databases">
        <title>Centuries of genome instability and evolution in soft-shell clam transmissible cancer (bioRxiv).</title>
        <authorList>
            <person name="Hart S.F.M."/>
            <person name="Yonemitsu M.A."/>
            <person name="Giersch R.M."/>
            <person name="Beal B.F."/>
            <person name="Arriagada G."/>
            <person name="Davis B.W."/>
            <person name="Ostrander E.A."/>
            <person name="Goff S.P."/>
            <person name="Metzger M.J."/>
        </authorList>
    </citation>
    <scope>NUCLEOTIDE SEQUENCE</scope>
    <source>
        <strain evidence="1">MELC-2E11</strain>
        <tissue evidence="1">Siphon/mantle</tissue>
    </source>
</reference>